<dbReference type="PROSITE" id="PS50188">
    <property type="entry name" value="B302_SPRY"/>
    <property type="match status" value="1"/>
</dbReference>
<organism evidence="2 3">
    <name type="scientific">Entamoeba invadens IP1</name>
    <dbReference type="NCBI Taxonomy" id="370355"/>
    <lineage>
        <taxon>Eukaryota</taxon>
        <taxon>Amoebozoa</taxon>
        <taxon>Evosea</taxon>
        <taxon>Archamoebae</taxon>
        <taxon>Mastigamoebida</taxon>
        <taxon>Entamoebidae</taxon>
        <taxon>Entamoeba</taxon>
    </lineage>
</organism>
<dbReference type="GeneID" id="14889976"/>
<dbReference type="InterPro" id="IPR044736">
    <property type="entry name" value="Gid1/RanBPM/SPLA_SPRY"/>
</dbReference>
<dbReference type="InterPro" id="IPR013320">
    <property type="entry name" value="ConA-like_dom_sf"/>
</dbReference>
<dbReference type="Pfam" id="PF00622">
    <property type="entry name" value="SPRY"/>
    <property type="match status" value="1"/>
</dbReference>
<dbReference type="InterPro" id="IPR003877">
    <property type="entry name" value="SPRY_dom"/>
</dbReference>
<dbReference type="PANTHER" id="PTHR12864">
    <property type="entry name" value="RAN BINDING PROTEIN 9-RELATED"/>
    <property type="match status" value="1"/>
</dbReference>
<evidence type="ECO:0000313" key="2">
    <source>
        <dbReference type="EMBL" id="ELP91008.1"/>
    </source>
</evidence>
<dbReference type="AlphaFoldDB" id="A0A0A1U7Y4"/>
<reference evidence="2 3" key="1">
    <citation type="submission" date="2012-10" db="EMBL/GenBank/DDBJ databases">
        <authorList>
            <person name="Zafar N."/>
            <person name="Inman J."/>
            <person name="Hall N."/>
            <person name="Lorenzi H."/>
            <person name="Caler E."/>
        </authorList>
    </citation>
    <scope>NUCLEOTIDE SEQUENCE [LARGE SCALE GENOMIC DNA]</scope>
    <source>
        <strain evidence="2 3">IP1</strain>
    </source>
</reference>
<protein>
    <recommendedName>
        <fullName evidence="1">B30.2/SPRY domain-containing protein</fullName>
    </recommendedName>
</protein>
<dbReference type="Gene3D" id="2.60.120.920">
    <property type="match status" value="1"/>
</dbReference>
<dbReference type="InterPro" id="IPR043136">
    <property type="entry name" value="B30.2/SPRY_sf"/>
</dbReference>
<dbReference type="VEuPathDB" id="AmoebaDB:EIN_280750"/>
<dbReference type="EMBL" id="KB206481">
    <property type="protein sequence ID" value="ELP91008.1"/>
    <property type="molecule type" value="Genomic_DNA"/>
</dbReference>
<dbReference type="RefSeq" id="XP_004257779.1">
    <property type="nucleotide sequence ID" value="XM_004257731.1"/>
</dbReference>
<dbReference type="OrthoDB" id="26794at2759"/>
<accession>A0A0A1U7Y4</accession>
<dbReference type="SUPFAM" id="SSF49899">
    <property type="entry name" value="Concanavalin A-like lectins/glucanases"/>
    <property type="match status" value="1"/>
</dbReference>
<evidence type="ECO:0000259" key="1">
    <source>
        <dbReference type="PROSITE" id="PS50188"/>
    </source>
</evidence>
<sequence>MNEMNEMISELSRQVQECMAFYSNELSMRDLRISALEKDVAELKILLLNTPSTLVQQSEHTFDHKEKAYNKDVDDKALDSLSNLFHTNTSDIINNTTYPHSRLLKKLQKSFKKLQFYVEPGMSYVQRKSIFTKKTIGKEAIYTTGFWSSKEHLFVDHTKTSVVFKMTPIYYFEVTLRDISNPQTFSNLVVSMGVSETNLNLPSCKNHVGWIEGGVGMHSDDGKIFNMKGRGDDMAGRFNDGEVMGCGYLADKKMIFFTKNGYYLLAVSYERKKFRPTIVCDGMGEIEVNWGLRKFEFDFENIPEKIIEANL</sequence>
<keyword evidence="3" id="KW-1185">Reference proteome</keyword>
<dbReference type="CDD" id="cd12885">
    <property type="entry name" value="SPRY_RanBP_like"/>
    <property type="match status" value="1"/>
</dbReference>
<name>A0A0A1U7Y4_ENTIV</name>
<dbReference type="InterPro" id="IPR001870">
    <property type="entry name" value="B30.2/SPRY"/>
</dbReference>
<dbReference type="InterPro" id="IPR050618">
    <property type="entry name" value="Ubq-SigPath_Reg"/>
</dbReference>
<proteinExistence type="predicted"/>
<feature type="domain" description="B30.2/SPRY" evidence="1">
    <location>
        <begin position="96"/>
        <end position="295"/>
    </location>
</feature>
<dbReference type="Proteomes" id="UP000014680">
    <property type="component" value="Unassembled WGS sequence"/>
</dbReference>
<evidence type="ECO:0000313" key="3">
    <source>
        <dbReference type="Proteomes" id="UP000014680"/>
    </source>
</evidence>
<dbReference type="KEGG" id="eiv:EIN_280750"/>
<gene>
    <name evidence="2" type="ORF">EIN_280750</name>
</gene>